<dbReference type="Proteomes" id="UP001284537">
    <property type="component" value="Unassembled WGS sequence"/>
</dbReference>
<feature type="region of interest" description="Disordered" evidence="1">
    <location>
        <begin position="64"/>
        <end position="88"/>
    </location>
</feature>
<keyword evidence="3" id="KW-1185">Reference proteome</keyword>
<dbReference type="RefSeq" id="WP_319960737.1">
    <property type="nucleotide sequence ID" value="NZ_JAXARY010000003.1"/>
</dbReference>
<proteinExistence type="predicted"/>
<evidence type="ECO:0000313" key="3">
    <source>
        <dbReference type="Proteomes" id="UP001284537"/>
    </source>
</evidence>
<evidence type="ECO:0000256" key="1">
    <source>
        <dbReference type="SAM" id="MobiDB-lite"/>
    </source>
</evidence>
<protein>
    <recommendedName>
        <fullName evidence="4">Lipoprotein</fullName>
    </recommendedName>
</protein>
<reference evidence="2 3" key="1">
    <citation type="submission" date="2023-11" db="EMBL/GenBank/DDBJ databases">
        <authorList>
            <person name="Ouyang M.-Y."/>
        </authorList>
    </citation>
    <scope>NUCLEOTIDE SEQUENCE [LARGE SCALE GENOMIC DNA]</scope>
    <source>
        <strain evidence="2 3">OY6</strain>
    </source>
</reference>
<sequence length="163" mass="17869">MMKLTTAICLMTSLFLTSCGKTDQPILSLLKKTVVIAEGVNAKTDEFVVINPLDSKLLPPCGKTTLPTENEKDVKAHEEASKRSQNKSSDCQTTIAKVNDEVLNAIKIQAPIEGVILKNGKEIPAKFFVSVKAVYDDPCTTIYANGYQYQQCITDQQLADLLD</sequence>
<accession>A0ABU4UBN9</accession>
<evidence type="ECO:0000313" key="2">
    <source>
        <dbReference type="EMBL" id="MDX8126583.1"/>
    </source>
</evidence>
<dbReference type="PROSITE" id="PS51257">
    <property type="entry name" value="PROKAR_LIPOPROTEIN"/>
    <property type="match status" value="1"/>
</dbReference>
<dbReference type="EMBL" id="JAXARY010000003">
    <property type="protein sequence ID" value="MDX8126583.1"/>
    <property type="molecule type" value="Genomic_DNA"/>
</dbReference>
<evidence type="ECO:0008006" key="4">
    <source>
        <dbReference type="Google" id="ProtNLM"/>
    </source>
</evidence>
<name>A0ABU4UBN9_9GAMM</name>
<organism evidence="2 3">
    <name type="scientific">Methylomonas defluvii</name>
    <dbReference type="NCBI Taxonomy" id="3045149"/>
    <lineage>
        <taxon>Bacteria</taxon>
        <taxon>Pseudomonadati</taxon>
        <taxon>Pseudomonadota</taxon>
        <taxon>Gammaproteobacteria</taxon>
        <taxon>Methylococcales</taxon>
        <taxon>Methylococcaceae</taxon>
        <taxon>Methylomonas</taxon>
    </lineage>
</organism>
<comment type="caution">
    <text evidence="2">The sequence shown here is derived from an EMBL/GenBank/DDBJ whole genome shotgun (WGS) entry which is preliminary data.</text>
</comment>
<gene>
    <name evidence="2" type="ORF">QLH52_04770</name>
</gene>
<feature type="compositionally biased region" description="Basic and acidic residues" evidence="1">
    <location>
        <begin position="69"/>
        <end position="82"/>
    </location>
</feature>